<organism evidence="1">
    <name type="scientific">freshwater metagenome</name>
    <dbReference type="NCBI Taxonomy" id="449393"/>
    <lineage>
        <taxon>unclassified sequences</taxon>
        <taxon>metagenomes</taxon>
        <taxon>ecological metagenomes</taxon>
    </lineage>
</organism>
<protein>
    <submittedName>
        <fullName evidence="1">Unannotated protein</fullName>
    </submittedName>
</protein>
<name>A0A6J7EHM1_9ZZZZ</name>
<dbReference type="EMBL" id="CAFBLQ010000170">
    <property type="protein sequence ID" value="CAB4880775.1"/>
    <property type="molecule type" value="Genomic_DNA"/>
</dbReference>
<accession>A0A6J7EHM1</accession>
<reference evidence="1" key="1">
    <citation type="submission" date="2020-05" db="EMBL/GenBank/DDBJ databases">
        <authorList>
            <person name="Chiriac C."/>
            <person name="Salcher M."/>
            <person name="Ghai R."/>
            <person name="Kavagutti S V."/>
        </authorList>
    </citation>
    <scope>NUCLEOTIDE SEQUENCE</scope>
</reference>
<gene>
    <name evidence="1" type="ORF">UFOPK3423_01328</name>
</gene>
<proteinExistence type="predicted"/>
<sequence>MDNNTTVTAGLSSNGQVSLGLNSTVSGSVTLWASAPNPTGYTGTVQRQSTAFVLSPPDMLNPLTLVDSATSNSNGQLVAGASPADSCSGGNGTAGSCYTNATLSPRTLSLGNSGVVTLGGAVYNFCQLNLGNNAAINIASGARTTLYIDSPDRAGSGCVAGQGGITSGNGAFFSNPGGDPRGLVLVIYGATATPTKSGFTTIQFPNNINLAAAIYSPNAAITFKNYGTFTGGISAKAVTLKNNASWDNRLQGFTLATTLVYYRGAWRQCSTTAAVTPTTPAAGCPLDS</sequence>
<evidence type="ECO:0000313" key="1">
    <source>
        <dbReference type="EMBL" id="CAB4880775.1"/>
    </source>
</evidence>
<dbReference type="AlphaFoldDB" id="A0A6J7EHM1"/>